<comment type="caution">
    <text evidence="6">The sequence shown here is derived from an EMBL/GenBank/DDBJ whole genome shotgun (WGS) entry which is preliminary data.</text>
</comment>
<dbReference type="GO" id="GO:0012505">
    <property type="term" value="C:endomembrane system"/>
    <property type="evidence" value="ECO:0007669"/>
    <property type="project" value="UniProtKB-SubCell"/>
</dbReference>
<dbReference type="PANTHER" id="PTHR28293">
    <property type="entry name" value="NUCLEAR RIM PROTEIN 1"/>
    <property type="match status" value="1"/>
</dbReference>
<evidence type="ECO:0000313" key="6">
    <source>
        <dbReference type="EMBL" id="PVU96371.1"/>
    </source>
</evidence>
<name>A0A2T9YVL5_9FUNG</name>
<evidence type="ECO:0000256" key="5">
    <source>
        <dbReference type="SAM" id="Phobius"/>
    </source>
</evidence>
<feature type="transmembrane region" description="Helical" evidence="5">
    <location>
        <begin position="47"/>
        <end position="66"/>
    </location>
</feature>
<dbReference type="GO" id="GO:0007096">
    <property type="term" value="P:regulation of exit from mitosis"/>
    <property type="evidence" value="ECO:0007669"/>
    <property type="project" value="TreeGrafter"/>
</dbReference>
<evidence type="ECO:0000256" key="1">
    <source>
        <dbReference type="ARBA" id="ARBA00004127"/>
    </source>
</evidence>
<evidence type="ECO:0000256" key="2">
    <source>
        <dbReference type="ARBA" id="ARBA00022692"/>
    </source>
</evidence>
<accession>A0A2T9YVL5</accession>
<evidence type="ECO:0000256" key="3">
    <source>
        <dbReference type="ARBA" id="ARBA00022989"/>
    </source>
</evidence>
<sequence>MVPAKIPARNNPSLFARFYDSIGDSYLKFITKYDDDDLERFGQKIKWIVVILLYSAFVIIHFSRLYDESERAKIEKIFISNQKAYKEDPQFFIQNSNIDFNSSAIFHKTTFSQFLVFVEFTLILSSIITFIFAFSSTKSYQIRSANKEEYKNVNRMYKTSEKSFSSRQKSENSFYELYVWEPSGFWLFLACWWSPLHLVIAFLADNTNWHYAVLILILASFQTQFFVLRFTELNTHKKIITEQVYNEYNTSFVYPRLFKKTRDVATETENDDMLISLNDQSNLNFIQNSDSPHRFNNITIRQPSAIPRDYLTDINSPISRLKPNSKSSSGNRSPYIKKLISTSSPLFARKKE</sequence>
<feature type="transmembrane region" description="Helical" evidence="5">
    <location>
        <begin position="185"/>
        <end position="203"/>
    </location>
</feature>
<keyword evidence="4 5" id="KW-0472">Membrane</keyword>
<dbReference type="PANTHER" id="PTHR28293:SF1">
    <property type="entry name" value="NUCLEAR RIM PROTEIN 1"/>
    <property type="match status" value="1"/>
</dbReference>
<reference evidence="6 7" key="1">
    <citation type="journal article" date="2018" name="MBio">
        <title>Comparative Genomics Reveals the Core Gene Toolbox for the Fungus-Insect Symbiosis.</title>
        <authorList>
            <person name="Wang Y."/>
            <person name="Stata M."/>
            <person name="Wang W."/>
            <person name="Stajich J.E."/>
            <person name="White M.M."/>
            <person name="Moncalvo J.M."/>
        </authorList>
    </citation>
    <scope>NUCLEOTIDE SEQUENCE [LARGE SCALE GENOMIC DNA]</scope>
    <source>
        <strain evidence="6 7">SWE-8-4</strain>
    </source>
</reference>
<dbReference type="InterPro" id="IPR018819">
    <property type="entry name" value="Nur1/Mug154"/>
</dbReference>
<keyword evidence="3 5" id="KW-1133">Transmembrane helix</keyword>
<evidence type="ECO:0000313" key="7">
    <source>
        <dbReference type="Proteomes" id="UP000245383"/>
    </source>
</evidence>
<proteinExistence type="predicted"/>
<feature type="transmembrane region" description="Helical" evidence="5">
    <location>
        <begin position="114"/>
        <end position="134"/>
    </location>
</feature>
<dbReference type="Pfam" id="PF10332">
    <property type="entry name" value="DUF2418"/>
    <property type="match status" value="1"/>
</dbReference>
<keyword evidence="7" id="KW-1185">Reference proteome</keyword>
<gene>
    <name evidence="6" type="ORF">BB561_001228</name>
</gene>
<dbReference type="GO" id="GO:0043007">
    <property type="term" value="P:maintenance of rDNA"/>
    <property type="evidence" value="ECO:0007669"/>
    <property type="project" value="TreeGrafter"/>
</dbReference>
<organism evidence="6 7">
    <name type="scientific">Smittium simulii</name>
    <dbReference type="NCBI Taxonomy" id="133385"/>
    <lineage>
        <taxon>Eukaryota</taxon>
        <taxon>Fungi</taxon>
        <taxon>Fungi incertae sedis</taxon>
        <taxon>Zoopagomycota</taxon>
        <taxon>Kickxellomycotina</taxon>
        <taxon>Harpellomycetes</taxon>
        <taxon>Harpellales</taxon>
        <taxon>Legeriomycetaceae</taxon>
        <taxon>Smittium</taxon>
    </lineage>
</organism>
<evidence type="ECO:0000256" key="4">
    <source>
        <dbReference type="ARBA" id="ARBA00023136"/>
    </source>
</evidence>
<dbReference type="EMBL" id="MBFR01000034">
    <property type="protein sequence ID" value="PVU96371.1"/>
    <property type="molecule type" value="Genomic_DNA"/>
</dbReference>
<dbReference type="OrthoDB" id="3363151at2759"/>
<dbReference type="STRING" id="133385.A0A2T9YVL5"/>
<protein>
    <recommendedName>
        <fullName evidence="8">Nuclear rim protein 1</fullName>
    </recommendedName>
</protein>
<comment type="subcellular location">
    <subcellularLocation>
        <location evidence="1">Endomembrane system</location>
        <topology evidence="1">Multi-pass membrane protein</topology>
    </subcellularLocation>
</comment>
<keyword evidence="2 5" id="KW-0812">Transmembrane</keyword>
<feature type="transmembrane region" description="Helical" evidence="5">
    <location>
        <begin position="209"/>
        <end position="228"/>
    </location>
</feature>
<evidence type="ECO:0008006" key="8">
    <source>
        <dbReference type="Google" id="ProtNLM"/>
    </source>
</evidence>
<dbReference type="AlphaFoldDB" id="A0A2T9YVL5"/>
<dbReference type="Proteomes" id="UP000245383">
    <property type="component" value="Unassembled WGS sequence"/>
</dbReference>